<gene>
    <name evidence="7" type="ORF">C1875_12125</name>
</gene>
<evidence type="ECO:0000256" key="1">
    <source>
        <dbReference type="ARBA" id="ARBA00004141"/>
    </source>
</evidence>
<organism evidence="7 8">
    <name type="scientific">Eggerthella lenta</name>
    <name type="common">Eubacterium lentum</name>
    <dbReference type="NCBI Taxonomy" id="84112"/>
    <lineage>
        <taxon>Bacteria</taxon>
        <taxon>Bacillati</taxon>
        <taxon>Actinomycetota</taxon>
        <taxon>Coriobacteriia</taxon>
        <taxon>Eggerthellales</taxon>
        <taxon>Eggerthellaceae</taxon>
        <taxon>Eggerthella</taxon>
    </lineage>
</organism>
<dbReference type="EMBL" id="PPTU01000022">
    <property type="protein sequence ID" value="RDB68227.1"/>
    <property type="molecule type" value="Genomic_DNA"/>
</dbReference>
<feature type="transmembrane region" description="Helical" evidence="5">
    <location>
        <begin position="70"/>
        <end position="92"/>
    </location>
</feature>
<comment type="subcellular location">
    <subcellularLocation>
        <location evidence="1">Membrane</location>
        <topology evidence="1">Multi-pass membrane protein</topology>
    </subcellularLocation>
</comment>
<feature type="domain" description="O-antigen ligase-related" evidence="6">
    <location>
        <begin position="252"/>
        <end position="392"/>
    </location>
</feature>
<protein>
    <recommendedName>
        <fullName evidence="6">O-antigen ligase-related domain-containing protein</fullName>
    </recommendedName>
</protein>
<feature type="transmembrane region" description="Helical" evidence="5">
    <location>
        <begin position="434"/>
        <end position="452"/>
    </location>
</feature>
<keyword evidence="2 5" id="KW-0812">Transmembrane</keyword>
<dbReference type="PANTHER" id="PTHR37422">
    <property type="entry name" value="TEICHURONIC ACID BIOSYNTHESIS PROTEIN TUAE"/>
    <property type="match status" value="1"/>
</dbReference>
<evidence type="ECO:0000256" key="4">
    <source>
        <dbReference type="ARBA" id="ARBA00023136"/>
    </source>
</evidence>
<evidence type="ECO:0000259" key="6">
    <source>
        <dbReference type="Pfam" id="PF04932"/>
    </source>
</evidence>
<feature type="transmembrane region" description="Helical" evidence="5">
    <location>
        <begin position="98"/>
        <end position="116"/>
    </location>
</feature>
<feature type="transmembrane region" description="Helical" evidence="5">
    <location>
        <begin position="408"/>
        <end position="428"/>
    </location>
</feature>
<comment type="caution">
    <text evidence="7">The sequence shown here is derived from an EMBL/GenBank/DDBJ whole genome shotgun (WGS) entry which is preliminary data.</text>
</comment>
<dbReference type="Pfam" id="PF04932">
    <property type="entry name" value="Wzy_C"/>
    <property type="match status" value="1"/>
</dbReference>
<feature type="transmembrane region" description="Helical" evidence="5">
    <location>
        <begin position="158"/>
        <end position="176"/>
    </location>
</feature>
<dbReference type="PANTHER" id="PTHR37422:SF13">
    <property type="entry name" value="LIPOPOLYSACCHARIDE BIOSYNTHESIS PROTEIN PA4999-RELATED"/>
    <property type="match status" value="1"/>
</dbReference>
<evidence type="ECO:0000256" key="5">
    <source>
        <dbReference type="SAM" id="Phobius"/>
    </source>
</evidence>
<name>A0A369M919_EGGLN</name>
<evidence type="ECO:0000313" key="8">
    <source>
        <dbReference type="Proteomes" id="UP000253970"/>
    </source>
</evidence>
<dbReference type="InterPro" id="IPR007016">
    <property type="entry name" value="O-antigen_ligase-rel_domated"/>
</dbReference>
<feature type="transmembrane region" description="Helical" evidence="5">
    <location>
        <begin position="183"/>
        <end position="202"/>
    </location>
</feature>
<accession>A0A369M919</accession>
<keyword evidence="4 5" id="KW-0472">Membrane</keyword>
<proteinExistence type="predicted"/>
<keyword evidence="3 5" id="KW-1133">Transmembrane helix</keyword>
<feature type="transmembrane region" description="Helical" evidence="5">
    <location>
        <begin position="222"/>
        <end position="238"/>
    </location>
</feature>
<reference evidence="7 8" key="1">
    <citation type="journal article" date="2018" name="Elife">
        <title>Discovery and characterization of a prevalent human gut bacterial enzyme sufficient for the inactivation of a family of plant toxins.</title>
        <authorList>
            <person name="Koppel N."/>
            <person name="Bisanz J.E."/>
            <person name="Pandelia M.E."/>
            <person name="Turnbaugh P.J."/>
            <person name="Balskus E.P."/>
        </authorList>
    </citation>
    <scope>NUCLEOTIDE SEQUENCE [LARGE SCALE GENOMIC DNA]</scope>
    <source>
        <strain evidence="7 8">W1 BHI 6</strain>
    </source>
</reference>
<dbReference type="Proteomes" id="UP000253970">
    <property type="component" value="Unassembled WGS sequence"/>
</dbReference>
<feature type="transmembrane region" description="Helical" evidence="5">
    <location>
        <begin position="128"/>
        <end position="146"/>
    </location>
</feature>
<evidence type="ECO:0000256" key="3">
    <source>
        <dbReference type="ARBA" id="ARBA00022989"/>
    </source>
</evidence>
<dbReference type="GO" id="GO:0016020">
    <property type="term" value="C:membrane"/>
    <property type="evidence" value="ECO:0007669"/>
    <property type="project" value="UniProtKB-SubCell"/>
</dbReference>
<evidence type="ECO:0000313" key="7">
    <source>
        <dbReference type="EMBL" id="RDB68227.1"/>
    </source>
</evidence>
<feature type="transmembrane region" description="Helical" evidence="5">
    <location>
        <begin position="269"/>
        <end position="292"/>
    </location>
</feature>
<dbReference type="InterPro" id="IPR051533">
    <property type="entry name" value="WaaL-like"/>
</dbReference>
<feature type="transmembrane region" description="Helical" evidence="5">
    <location>
        <begin position="245"/>
        <end position="263"/>
    </location>
</feature>
<evidence type="ECO:0000256" key="2">
    <source>
        <dbReference type="ARBA" id="ARBA00022692"/>
    </source>
</evidence>
<feature type="transmembrane region" description="Helical" evidence="5">
    <location>
        <begin position="384"/>
        <end position="403"/>
    </location>
</feature>
<sequence>MQIAKWTHSSIRCGLSAPKGLMSCVPIYVLILKKIRPLRFKIMCVDTDRNKSERTAWMAEGDLQAARPSVFYLLAVFSFLFFAPLEGLYAQYSVLRALSWLCLFASVFLLLCFYIVHSARGEGKRLDVVFFLVALICLIFGSFTLVNEGSLFQYMKKVAFILGPWLYLTVFGRYGFKPVLKAMLIGSLIIIGANFITMLIMYPHGGFRPEYGDTWLFGQRTYMRNFIFLALCLCLFYDRVRHRRFSVLTLAVVVVSLATLILGDAMTSLVVMVFLLAVLVLSGCGLKCSIILRPIVVVSVALDVLLVHLRQIALFGDFIVGVLDRNLTLSYRTQAWDVAMEEIGTNPLVGTGFRDLEESGITVGFGRQLSNAHNEVLDVCYKGGLLGALSFFALVAVCCLPLLRKSGYWAAFILGAFLGGFFIEALVSDIWYPQFFFLLYFAAYLKHWAPLLEETKRQTPQREA</sequence>
<dbReference type="AlphaFoldDB" id="A0A369M919"/>